<dbReference type="InterPro" id="IPR040373">
    <property type="entry name" value="CASZ1"/>
</dbReference>
<evidence type="ECO:0000313" key="5">
    <source>
        <dbReference type="Proteomes" id="UP001651158"/>
    </source>
</evidence>
<keyword evidence="5" id="KW-1185">Reference proteome</keyword>
<gene>
    <name evidence="4" type="ORF">TcWFU_001480</name>
</gene>
<dbReference type="EMBL" id="JAKROA010000015">
    <property type="protein sequence ID" value="KAL5103834.1"/>
    <property type="molecule type" value="Genomic_DNA"/>
</dbReference>
<name>A0ABR4Q2F3_9CEST</name>
<reference evidence="4 5" key="1">
    <citation type="journal article" date="2022" name="Front. Cell. Infect. Microbiol.">
        <title>The Genomes of Two Strains of Taenia crassiceps the Animal Model for the Study of Human Cysticercosis.</title>
        <authorList>
            <person name="Bobes R.J."/>
            <person name="Estrada K."/>
            <person name="Rios-Valencia D.G."/>
            <person name="Calderon-Gallegos A."/>
            <person name="de la Torre P."/>
            <person name="Carrero J.C."/>
            <person name="Sanchez-Flores A."/>
            <person name="Laclette J.P."/>
        </authorList>
    </citation>
    <scope>NUCLEOTIDE SEQUENCE [LARGE SCALE GENOMIC DNA]</scope>
    <source>
        <strain evidence="4">WFUcys</strain>
    </source>
</reference>
<proteinExistence type="predicted"/>
<dbReference type="Proteomes" id="UP001651158">
    <property type="component" value="Unassembled WGS sequence"/>
</dbReference>
<dbReference type="PANTHER" id="PTHR12451:SF0">
    <property type="entry name" value="ZINC FINGER PROTEIN CASTOR HOMOLOG 1"/>
    <property type="match status" value="1"/>
</dbReference>
<dbReference type="InterPro" id="IPR013087">
    <property type="entry name" value="Znf_C2H2_type"/>
</dbReference>
<feature type="region of interest" description="Disordered" evidence="2">
    <location>
        <begin position="73"/>
        <end position="92"/>
    </location>
</feature>
<comment type="caution">
    <text evidence="4">The sequence shown here is derived from an EMBL/GenBank/DDBJ whole genome shotgun (WGS) entry which is preliminary data.</text>
</comment>
<keyword evidence="1" id="KW-0862">Zinc</keyword>
<evidence type="ECO:0000256" key="2">
    <source>
        <dbReference type="SAM" id="MobiDB-lite"/>
    </source>
</evidence>
<dbReference type="SMART" id="SM00355">
    <property type="entry name" value="ZnF_C2H2"/>
    <property type="match status" value="6"/>
</dbReference>
<feature type="region of interest" description="Disordered" evidence="2">
    <location>
        <begin position="925"/>
        <end position="956"/>
    </location>
</feature>
<evidence type="ECO:0000256" key="1">
    <source>
        <dbReference type="PROSITE-ProRule" id="PRU00042"/>
    </source>
</evidence>
<feature type="compositionally biased region" description="Gly residues" evidence="2">
    <location>
        <begin position="845"/>
        <end position="865"/>
    </location>
</feature>
<feature type="domain" description="C2H2-type" evidence="3">
    <location>
        <begin position="218"/>
        <end position="245"/>
    </location>
</feature>
<dbReference type="PROSITE" id="PS00028">
    <property type="entry name" value="ZINC_FINGER_C2H2_1"/>
    <property type="match status" value="5"/>
</dbReference>
<protein>
    <submittedName>
        <fullName evidence="4">Transcription factor castor</fullName>
    </submittedName>
</protein>
<evidence type="ECO:0000313" key="4">
    <source>
        <dbReference type="EMBL" id="KAL5103834.1"/>
    </source>
</evidence>
<keyword evidence="1" id="KW-0479">Metal-binding</keyword>
<feature type="domain" description="C2H2-type" evidence="3">
    <location>
        <begin position="333"/>
        <end position="362"/>
    </location>
</feature>
<dbReference type="PROSITE" id="PS50157">
    <property type="entry name" value="ZINC_FINGER_C2H2_2"/>
    <property type="match status" value="3"/>
</dbReference>
<dbReference type="PANTHER" id="PTHR12451">
    <property type="entry name" value="TRANSCRIPTION FACTOR CASTOR PROTEIN MING -RELATED"/>
    <property type="match status" value="1"/>
</dbReference>
<feature type="domain" description="C2H2-type" evidence="3">
    <location>
        <begin position="819"/>
        <end position="845"/>
    </location>
</feature>
<evidence type="ECO:0000259" key="3">
    <source>
        <dbReference type="PROSITE" id="PS50157"/>
    </source>
</evidence>
<accession>A0ABR4Q2F3</accession>
<feature type="compositionally biased region" description="Low complexity" evidence="2">
    <location>
        <begin position="79"/>
        <end position="91"/>
    </location>
</feature>
<feature type="compositionally biased region" description="Low complexity" evidence="2">
    <location>
        <begin position="457"/>
        <end position="467"/>
    </location>
</feature>
<feature type="compositionally biased region" description="Basic and acidic residues" evidence="2">
    <location>
        <begin position="937"/>
        <end position="952"/>
    </location>
</feature>
<feature type="region of interest" description="Disordered" evidence="2">
    <location>
        <begin position="677"/>
        <end position="699"/>
    </location>
</feature>
<organism evidence="4 5">
    <name type="scientific">Taenia crassiceps</name>
    <dbReference type="NCBI Taxonomy" id="6207"/>
    <lineage>
        <taxon>Eukaryota</taxon>
        <taxon>Metazoa</taxon>
        <taxon>Spiralia</taxon>
        <taxon>Lophotrochozoa</taxon>
        <taxon>Platyhelminthes</taxon>
        <taxon>Cestoda</taxon>
        <taxon>Eucestoda</taxon>
        <taxon>Cyclophyllidea</taxon>
        <taxon>Taeniidae</taxon>
        <taxon>Taenia</taxon>
    </lineage>
</organism>
<keyword evidence="1" id="KW-0863">Zinc-finger</keyword>
<feature type="region of interest" description="Disordered" evidence="2">
    <location>
        <begin position="841"/>
        <end position="868"/>
    </location>
</feature>
<feature type="region of interest" description="Disordered" evidence="2">
    <location>
        <begin position="457"/>
        <end position="489"/>
    </location>
</feature>
<sequence length="985" mass="108945">MSEALDLSVNAAVASVAASAATVAPPPQTSSVDQLDSNNAASLLSFPCGAEFLQKCAATFNILPHTQSLPLANPPPTTLLPTSSPQPSSNLALGTGPIPGFVPLMLPPLATNGQVTKEGGSSAIDLSVQTILQTPHCPISEALLTLGASASQVKTPFNPHLVPRSTVNAFQSIDCLPFLDMYSRSSVPFDHKDLLKKFSSFHECGNAQCRTAGLKEHFHCTECYKVINRREETIRHVKWHRKRMESLQYGFMRYSSSDNCGYNHCSHNMKQTHYHCIRANCSKTYISTSDVQMHANYHRKDAVILQEGFRRFRAAEDCGSSDCPFAREHTTHFHCRRPGCSFTFKNKADMEKHKNHHLKNDAIAKDGFRKFTKSENCNFIGCKYSGLVNHIHCIRPGCDYIVHSTSQISSHKRKHERRETINFPCSVTPQNQQVLPLSCENSNGANLSTPNITATTTTATTSATTTPKPSPPQSISPVSDPQDLSSTAKLLQRASRIAEICWQRFQNSISPTLPPDCEDSQVVEQVLKAVLSSLKLFKDDPSCNNEQCSLHGTGIDHFHCFRTGCMDTVEMDADDRITAIEEAATISSGDMDSWREHWFMHAWQSTLSIISFTRCSGETCNSNESEAKLHLHCYFWPLCDFTMDVGAASPPRLLRHLTKHNQHFGTMMYQVKEQPTALPSEMGGAAQRKRGRPPKHSRDIHIPRLDISPERCVDNHPNAILTMEDFLAKADMIVGGLKFYPAEGPSCVDRCCPFYITKQSHFHCIRPRCHLATSNLAVANSHRREFHAYIVIEPGYEYFDRSIDCRRPACYAKRDTAHYHCLRPRCGYSFVRVSKMRQHTEFHEGGGGGGGGGGGNAPSGAGGSVVGSMEKGEDTIDPYFYRTASILPPLGMEKGGAMGDFMPFLMRILAEQVIPITKPEVAGSLLPETAESNSTESEEKMDWNETTDKEEAPVEATTTVVKSNLTAMDEAAQDTKQMEADAKLT</sequence>